<dbReference type="RefSeq" id="WP_130555918.1">
    <property type="nucleotide sequence ID" value="NZ_AP028947.1"/>
</dbReference>
<dbReference type="SUPFAM" id="SSF52777">
    <property type="entry name" value="CoA-dependent acyltransferases"/>
    <property type="match status" value="1"/>
</dbReference>
<sequence>MIKRYIRPLSPLERYSLVLNRLYKYHVDGILEGQGDVDPIALQKAVDQAAQANPAIRVRLRGLLRWTWWVDSGIAPKVFKLPLSDWDGQSELHTEFLQTRLDPMKGQAVADVLIVPCVDGLTRIVFRSVHAAIDGRGLMHWVAEVCSAMRGDPLQGSFSRLTDLDIQAAHQDKVQPEINPKPAHCIPVIAPDPVRTGGLRYVWRRVVLPSNVNQLLPKAADFFARYARSREPGEVGFTIPVDYRGLRTTEMGIGNMTGYLRLQVEDEATPRKLMHQIATKVKAFVDCRSFPGIKTLRWLPVWFMLRKLIPQVDAILHTVSPALPSGGLVSMGSVNASLYSFPGFAANYLYGIPGAVGKLNVIFINYPEQTVVSFSAPATYNGDGQFDRLVKAFTLHFSQ</sequence>
<name>A0AA86M8T9_9BURK</name>
<organism evidence="1 2">
    <name type="scientific">Limnobacter thiooxidans</name>
    <dbReference type="NCBI Taxonomy" id="131080"/>
    <lineage>
        <taxon>Bacteria</taxon>
        <taxon>Pseudomonadati</taxon>
        <taxon>Pseudomonadota</taxon>
        <taxon>Betaproteobacteria</taxon>
        <taxon>Burkholderiales</taxon>
        <taxon>Burkholderiaceae</taxon>
        <taxon>Limnobacter</taxon>
    </lineage>
</organism>
<reference evidence="1 2" key="1">
    <citation type="submission" date="2023-10" db="EMBL/GenBank/DDBJ databases">
        <title>Complete Genome Sequence of Limnobacter thiooxidans CS-K2T, Isolated from freshwater lake sediments in Bavaria, Germany.</title>
        <authorList>
            <person name="Naruki M."/>
            <person name="Watanabe A."/>
            <person name="Warashina T."/>
            <person name="Morita T."/>
            <person name="Arakawa K."/>
        </authorList>
    </citation>
    <scope>NUCLEOTIDE SEQUENCE [LARGE SCALE GENOMIC DNA]</scope>
    <source>
        <strain evidence="1 2">CS-K2</strain>
    </source>
</reference>
<gene>
    <name evidence="1" type="ORF">RGQ30_21250</name>
</gene>
<dbReference type="KEGG" id="lto:RGQ30_21250"/>
<keyword evidence="2" id="KW-1185">Reference proteome</keyword>
<dbReference type="Gene3D" id="3.30.559.10">
    <property type="entry name" value="Chloramphenicol acetyltransferase-like domain"/>
    <property type="match status" value="1"/>
</dbReference>
<evidence type="ECO:0000313" key="2">
    <source>
        <dbReference type="Proteomes" id="UP001329151"/>
    </source>
</evidence>
<evidence type="ECO:0000313" key="1">
    <source>
        <dbReference type="EMBL" id="BET26624.1"/>
    </source>
</evidence>
<dbReference type="Proteomes" id="UP001329151">
    <property type="component" value="Chromosome"/>
</dbReference>
<accession>A0AA86M8T9</accession>
<dbReference type="AlphaFoldDB" id="A0AA86M8T9"/>
<protein>
    <submittedName>
        <fullName evidence="1">Uncharacterized protein</fullName>
    </submittedName>
</protein>
<proteinExistence type="predicted"/>
<dbReference type="EMBL" id="AP028947">
    <property type="protein sequence ID" value="BET26624.1"/>
    <property type="molecule type" value="Genomic_DNA"/>
</dbReference>
<dbReference type="InterPro" id="IPR023213">
    <property type="entry name" value="CAT-like_dom_sf"/>
</dbReference>